<feature type="domain" description="RING-Gid-type" evidence="7">
    <location>
        <begin position="345"/>
        <end position="398"/>
    </location>
</feature>
<dbReference type="PANTHER" id="PTHR12170:SF3">
    <property type="entry name" value="GH10162P"/>
    <property type="match status" value="1"/>
</dbReference>
<dbReference type="PANTHER" id="PTHR12170">
    <property type="entry name" value="MACROPHAGE ERYTHROBLAST ATTACHER-RELATED"/>
    <property type="match status" value="1"/>
</dbReference>
<evidence type="ECO:0000313" key="8">
    <source>
        <dbReference type="Proteomes" id="UP000492821"/>
    </source>
</evidence>
<dbReference type="GO" id="GO:0005737">
    <property type="term" value="C:cytoplasm"/>
    <property type="evidence" value="ECO:0007669"/>
    <property type="project" value="UniProtKB-SubCell"/>
</dbReference>
<dbReference type="GO" id="GO:0061630">
    <property type="term" value="F:ubiquitin protein ligase activity"/>
    <property type="evidence" value="ECO:0007669"/>
    <property type="project" value="InterPro"/>
</dbReference>
<name>A0A7E4UQS1_PANRE</name>
<dbReference type="PROSITE" id="PS50896">
    <property type="entry name" value="LISH"/>
    <property type="match status" value="1"/>
</dbReference>
<dbReference type="AlphaFoldDB" id="A0A7E4UQS1"/>
<evidence type="ECO:0000313" key="9">
    <source>
        <dbReference type="WBParaSite" id="Pan_g11678.t1"/>
    </source>
</evidence>
<dbReference type="GO" id="GO:0008270">
    <property type="term" value="F:zinc ion binding"/>
    <property type="evidence" value="ECO:0007669"/>
    <property type="project" value="UniProtKB-KW"/>
</dbReference>
<evidence type="ECO:0000256" key="6">
    <source>
        <dbReference type="PROSITE-ProRule" id="PRU01215"/>
    </source>
</evidence>
<evidence type="ECO:0000256" key="3">
    <source>
        <dbReference type="ARBA" id="ARBA00022723"/>
    </source>
</evidence>
<keyword evidence="5" id="KW-0862">Zinc</keyword>
<keyword evidence="4 6" id="KW-0863">Zinc-finger</keyword>
<organism evidence="8 9">
    <name type="scientific">Panagrellus redivivus</name>
    <name type="common">Microworm</name>
    <dbReference type="NCBI Taxonomy" id="6233"/>
    <lineage>
        <taxon>Eukaryota</taxon>
        <taxon>Metazoa</taxon>
        <taxon>Ecdysozoa</taxon>
        <taxon>Nematoda</taxon>
        <taxon>Chromadorea</taxon>
        <taxon>Rhabditida</taxon>
        <taxon>Tylenchina</taxon>
        <taxon>Panagrolaimomorpha</taxon>
        <taxon>Panagrolaimoidea</taxon>
        <taxon>Panagrolaimidae</taxon>
        <taxon>Panagrellus</taxon>
    </lineage>
</organism>
<dbReference type="InterPro" id="IPR037683">
    <property type="entry name" value="Rmd5_dRing"/>
</dbReference>
<dbReference type="SMART" id="SM00667">
    <property type="entry name" value="LisH"/>
    <property type="match status" value="1"/>
</dbReference>
<reference evidence="8" key="1">
    <citation type="journal article" date="2013" name="Genetics">
        <title>The draft genome and transcriptome of Panagrellus redivivus are shaped by the harsh demands of a free-living lifestyle.</title>
        <authorList>
            <person name="Srinivasan J."/>
            <person name="Dillman A.R."/>
            <person name="Macchietto M.G."/>
            <person name="Heikkinen L."/>
            <person name="Lakso M."/>
            <person name="Fracchia K.M."/>
            <person name="Antoshechkin I."/>
            <person name="Mortazavi A."/>
            <person name="Wong G."/>
            <person name="Sternberg P.W."/>
        </authorList>
    </citation>
    <scope>NUCLEOTIDE SEQUENCE [LARGE SCALE GENOMIC DNA]</scope>
    <source>
        <strain evidence="8">MT8872</strain>
    </source>
</reference>
<keyword evidence="3" id="KW-0479">Metal-binding</keyword>
<feature type="zinc finger region" description="RING-Gid-type" evidence="6">
    <location>
        <begin position="345"/>
        <end position="398"/>
    </location>
</feature>
<evidence type="ECO:0000256" key="5">
    <source>
        <dbReference type="ARBA" id="ARBA00022833"/>
    </source>
</evidence>
<dbReference type="GO" id="GO:0005634">
    <property type="term" value="C:nucleus"/>
    <property type="evidence" value="ECO:0007669"/>
    <property type="project" value="TreeGrafter"/>
</dbReference>
<proteinExistence type="predicted"/>
<dbReference type="PROSITE" id="PS51867">
    <property type="entry name" value="ZF_RING_GID"/>
    <property type="match status" value="1"/>
</dbReference>
<keyword evidence="2" id="KW-0963">Cytoplasm</keyword>
<dbReference type="GO" id="GO:0034657">
    <property type="term" value="C:GID complex"/>
    <property type="evidence" value="ECO:0007669"/>
    <property type="project" value="TreeGrafter"/>
</dbReference>
<dbReference type="InterPro" id="IPR044063">
    <property type="entry name" value="ZF_RING_GID"/>
</dbReference>
<evidence type="ECO:0000256" key="2">
    <source>
        <dbReference type="ARBA" id="ARBA00022490"/>
    </source>
</evidence>
<evidence type="ECO:0000256" key="4">
    <source>
        <dbReference type="ARBA" id="ARBA00022771"/>
    </source>
</evidence>
<sequence length="413" mass="47624">MAEQLHADATAVIGEMEKLRNKYLPQLEKHTAHLKTMHAELVAEPMAQYNSELRKFVEGTSDAPVEPPKEPQLTVMAQALYEREMDKAFEIVRKLNHDHRSLHKGVSRCGKDLDKYFEADLTNLLKNEKDIEEDVANRSTVDRMMFEYFLETGMTDVADALKKECALPIASNKVKIHEDLKTVMDLYRQRKFTDIIDFLDEFTTKKDDHYNRIIFQLHSMNFLHILQDQNKYIALDYCRKFEPFGKRYTGEIQHLMGALHFYPKISPNYDDLFHPNNIPALESCLMHFVSNVNSALETLVNVGADALPQMLSIRSVFNSRSLLPESEELPITIDIPNSCHSTFTCPILKTQASQNNPPVRLACGHVISKEAVNKLSNNRYMRQTRVSRHGNRMKCPYCPEEINIADNVLLYFN</sequence>
<dbReference type="Proteomes" id="UP000492821">
    <property type="component" value="Unassembled WGS sequence"/>
</dbReference>
<evidence type="ECO:0000256" key="1">
    <source>
        <dbReference type="ARBA" id="ARBA00004496"/>
    </source>
</evidence>
<dbReference type="InterPro" id="IPR013083">
    <property type="entry name" value="Znf_RING/FYVE/PHD"/>
</dbReference>
<dbReference type="SUPFAM" id="SSF57850">
    <property type="entry name" value="RING/U-box"/>
    <property type="match status" value="1"/>
</dbReference>
<dbReference type="InterPro" id="IPR024964">
    <property type="entry name" value="CTLH/CRA"/>
</dbReference>
<evidence type="ECO:0000259" key="7">
    <source>
        <dbReference type="PROSITE" id="PS51867"/>
    </source>
</evidence>
<comment type="subcellular location">
    <subcellularLocation>
        <location evidence="1">Cytoplasm</location>
    </subcellularLocation>
</comment>
<dbReference type="InterPro" id="IPR045098">
    <property type="entry name" value="Fyv10_fam"/>
</dbReference>
<accession>A0A7E4UQS1</accession>
<protein>
    <submittedName>
        <fullName evidence="9">RING-Gid-type domain-containing protein</fullName>
    </submittedName>
</protein>
<reference evidence="9" key="2">
    <citation type="submission" date="2020-10" db="UniProtKB">
        <authorList>
            <consortium name="WormBaseParasite"/>
        </authorList>
    </citation>
    <scope>IDENTIFICATION</scope>
</reference>
<dbReference type="GO" id="GO:0043161">
    <property type="term" value="P:proteasome-mediated ubiquitin-dependent protein catabolic process"/>
    <property type="evidence" value="ECO:0007669"/>
    <property type="project" value="InterPro"/>
</dbReference>
<dbReference type="Pfam" id="PF10607">
    <property type="entry name" value="CTLH"/>
    <property type="match status" value="1"/>
</dbReference>
<dbReference type="CDD" id="cd16652">
    <property type="entry name" value="dRING_Rmd5p-like"/>
    <property type="match status" value="1"/>
</dbReference>
<keyword evidence="8" id="KW-1185">Reference proteome</keyword>
<dbReference type="InterPro" id="IPR006594">
    <property type="entry name" value="LisH"/>
</dbReference>
<dbReference type="WBParaSite" id="Pan_g11678.t1">
    <property type="protein sequence ID" value="Pan_g11678.t1"/>
    <property type="gene ID" value="Pan_g11678"/>
</dbReference>
<dbReference type="Gene3D" id="3.30.40.10">
    <property type="entry name" value="Zinc/RING finger domain, C3HC4 (zinc finger)"/>
    <property type="match status" value="1"/>
</dbReference>